<dbReference type="PIRSF" id="PIRSF005690">
    <property type="entry name" value="GerBA"/>
    <property type="match status" value="1"/>
</dbReference>
<dbReference type="GO" id="GO:0009847">
    <property type="term" value="P:spore germination"/>
    <property type="evidence" value="ECO:0007669"/>
    <property type="project" value="InterPro"/>
</dbReference>
<evidence type="ECO:0000313" key="6">
    <source>
        <dbReference type="Proteomes" id="UP000239549"/>
    </source>
</evidence>
<keyword evidence="4" id="KW-0812">Transmembrane</keyword>
<comment type="similarity">
    <text evidence="1">Belongs to the GerABKA family.</text>
</comment>
<sequence length="538" mass="58542">MSRSIFRKLLSMKPKPDNKRVSPARAVPAGRDKLSGELAADLDMLRNVLGNSMDLVIREFMLCDTRAALVYINGIIDKEALRENVLRALMVDTKMVNTPGYSSGNSLAARVKENVLSIANVKEAVEIGSILEGILGAGIALLFEGDHTALTLKLPAFETRSVGEPQTESVVRGPREGFVEYLYTNLSMLRRKIKSPDLRLERMQVGRVTGTDVCVAYIKGIANPKIVEEVKKRLERIELDGVLESGYIEEFIEDAPFSIFPTVGNTEKPDRVAAQLLEGRVAIFTDGTPFVLTVPYLFLESVQASEDYYSRHFSSSLFRSLRILALILTTELPALYVAISSFNPEILPTPLLLTMASSREGVPLPAIGEVLVMGVIFEVLREAGVRLPRPVGQAVSIVGALVLGDAAVSAGLVSAPAVIVTALTGIASFVVPSQSDAQIFIRFCFTIMAGFAGFFGLFLGFALILIHLASLRSYGTPYLSPLAPFSKGDLRDTFTRFPWWAMGGRPRVIGWRNPRRAGNVSPPAPPGDKRNSRGEGDG</sequence>
<dbReference type="PANTHER" id="PTHR22550:SF5">
    <property type="entry name" value="LEUCINE ZIPPER PROTEIN 4"/>
    <property type="match status" value="1"/>
</dbReference>
<dbReference type="OrthoDB" id="1726708at2"/>
<reference evidence="6" key="1">
    <citation type="submission" date="2018-02" db="EMBL/GenBank/DDBJ databases">
        <title>Genome sequence of Desulfocucumis palustris strain NAW-5.</title>
        <authorList>
            <person name="Watanabe M."/>
            <person name="Kojima H."/>
            <person name="Fukui M."/>
        </authorList>
    </citation>
    <scope>NUCLEOTIDE SEQUENCE [LARGE SCALE GENOMIC DNA]</scope>
    <source>
        <strain evidence="6">NAW-5</strain>
    </source>
</reference>
<keyword evidence="4" id="KW-1133">Transmembrane helix</keyword>
<proteinExistence type="inferred from homology"/>
<dbReference type="PANTHER" id="PTHR22550">
    <property type="entry name" value="SPORE GERMINATION PROTEIN"/>
    <property type="match status" value="1"/>
</dbReference>
<dbReference type="Proteomes" id="UP000239549">
    <property type="component" value="Unassembled WGS sequence"/>
</dbReference>
<gene>
    <name evidence="5" type="ORF">DCCM_4238</name>
</gene>
<feature type="transmembrane region" description="Helical" evidence="4">
    <location>
        <begin position="401"/>
        <end position="427"/>
    </location>
</feature>
<dbReference type="AlphaFoldDB" id="A0A2L2XFX2"/>
<evidence type="ECO:0000256" key="4">
    <source>
        <dbReference type="SAM" id="Phobius"/>
    </source>
</evidence>
<dbReference type="EMBL" id="BFAV01000157">
    <property type="protein sequence ID" value="GBF35115.1"/>
    <property type="molecule type" value="Genomic_DNA"/>
</dbReference>
<keyword evidence="2 4" id="KW-0472">Membrane</keyword>
<comment type="caution">
    <text evidence="5">The sequence shown here is derived from an EMBL/GenBank/DDBJ whole genome shotgun (WGS) entry which is preliminary data.</text>
</comment>
<dbReference type="RefSeq" id="WP_104373235.1">
    <property type="nucleotide sequence ID" value="NZ_BFAV01000157.1"/>
</dbReference>
<evidence type="ECO:0000256" key="1">
    <source>
        <dbReference type="ARBA" id="ARBA00005278"/>
    </source>
</evidence>
<organism evidence="5 6">
    <name type="scientific">Desulfocucumis palustris</name>
    <dbReference type="NCBI Taxonomy" id="1898651"/>
    <lineage>
        <taxon>Bacteria</taxon>
        <taxon>Bacillati</taxon>
        <taxon>Bacillota</taxon>
        <taxon>Clostridia</taxon>
        <taxon>Eubacteriales</taxon>
        <taxon>Desulfocucumaceae</taxon>
        <taxon>Desulfocucumis</taxon>
    </lineage>
</organism>
<keyword evidence="6" id="KW-1185">Reference proteome</keyword>
<feature type="compositionally biased region" description="Basic and acidic residues" evidence="3">
    <location>
        <begin position="527"/>
        <end position="538"/>
    </location>
</feature>
<evidence type="ECO:0000256" key="2">
    <source>
        <dbReference type="ARBA" id="ARBA00023136"/>
    </source>
</evidence>
<feature type="region of interest" description="Disordered" evidence="3">
    <location>
        <begin position="511"/>
        <end position="538"/>
    </location>
</feature>
<evidence type="ECO:0000256" key="3">
    <source>
        <dbReference type="SAM" id="MobiDB-lite"/>
    </source>
</evidence>
<dbReference type="InterPro" id="IPR004995">
    <property type="entry name" value="Spore_Ger"/>
</dbReference>
<name>A0A2L2XFX2_9FIRM</name>
<accession>A0A2L2XFX2</accession>
<dbReference type="Pfam" id="PF03323">
    <property type="entry name" value="GerA"/>
    <property type="match status" value="1"/>
</dbReference>
<protein>
    <submittedName>
        <fullName evidence="5">Spore germination protein GerKA</fullName>
    </submittedName>
</protein>
<evidence type="ECO:0000313" key="5">
    <source>
        <dbReference type="EMBL" id="GBF35115.1"/>
    </source>
</evidence>
<feature type="transmembrane region" description="Helical" evidence="4">
    <location>
        <begin position="439"/>
        <end position="466"/>
    </location>
</feature>
<dbReference type="GO" id="GO:0016020">
    <property type="term" value="C:membrane"/>
    <property type="evidence" value="ECO:0007669"/>
    <property type="project" value="InterPro"/>
</dbReference>
<dbReference type="InterPro" id="IPR050768">
    <property type="entry name" value="UPF0353/GerABKA_families"/>
</dbReference>